<dbReference type="Proteomes" id="UP000521991">
    <property type="component" value="Unassembled WGS sequence"/>
</dbReference>
<feature type="non-terminal residue" evidence="9">
    <location>
        <position position="1"/>
    </location>
</feature>
<dbReference type="PRINTS" id="PR00969">
    <property type="entry name" value="CHAPERONPILI"/>
</dbReference>
<evidence type="ECO:0000259" key="7">
    <source>
        <dbReference type="Pfam" id="PF00345"/>
    </source>
</evidence>
<evidence type="ECO:0000256" key="4">
    <source>
        <dbReference type="ARBA" id="ARBA00022764"/>
    </source>
</evidence>
<dbReference type="InterPro" id="IPR013783">
    <property type="entry name" value="Ig-like_fold"/>
</dbReference>
<comment type="caution">
    <text evidence="9">The sequence shown here is derived from an EMBL/GenBank/DDBJ whole genome shotgun (WGS) entry which is preliminary data.</text>
</comment>
<dbReference type="AlphaFoldDB" id="A0A8S7R6T7"/>
<dbReference type="InterPro" id="IPR008962">
    <property type="entry name" value="PapD-like_sf"/>
</dbReference>
<evidence type="ECO:0000256" key="6">
    <source>
        <dbReference type="ARBA" id="ARBA00023319"/>
    </source>
</evidence>
<evidence type="ECO:0000256" key="3">
    <source>
        <dbReference type="ARBA" id="ARBA00022729"/>
    </source>
</evidence>
<dbReference type="GO" id="GO:0071555">
    <property type="term" value="P:cell wall organization"/>
    <property type="evidence" value="ECO:0007669"/>
    <property type="project" value="InterPro"/>
</dbReference>
<feature type="domain" description="Pili assembly chaperone C-terminal" evidence="8">
    <location>
        <begin position="184"/>
        <end position="240"/>
    </location>
</feature>
<dbReference type="InterPro" id="IPR001829">
    <property type="entry name" value="Pili_assmbl_chaperone_bac"/>
</dbReference>
<organism evidence="9 10">
    <name type="scientific">Escherichia coli</name>
    <dbReference type="NCBI Taxonomy" id="562"/>
    <lineage>
        <taxon>Bacteria</taxon>
        <taxon>Pseudomonadati</taxon>
        <taxon>Pseudomonadota</taxon>
        <taxon>Gammaproteobacteria</taxon>
        <taxon>Enterobacterales</taxon>
        <taxon>Enterobacteriaceae</taxon>
        <taxon>Escherichia</taxon>
    </lineage>
</organism>
<dbReference type="InterPro" id="IPR016147">
    <property type="entry name" value="Pili_assmbl_chaperone_N"/>
</dbReference>
<gene>
    <name evidence="9" type="ORF">BGM66_004823</name>
</gene>
<keyword evidence="5" id="KW-0143">Chaperone</keyword>
<dbReference type="SUPFAM" id="SSF49354">
    <property type="entry name" value="PapD-like"/>
    <property type="match status" value="1"/>
</dbReference>
<reference evidence="9 10" key="1">
    <citation type="submission" date="2020-02" db="EMBL/GenBank/DDBJ databases">
        <authorList>
            <consortium name="PulseNet: The National Subtyping Network for Foodborne Disease Surveillance"/>
            <person name="Tarr C.L."/>
            <person name="Trees E."/>
            <person name="Katz L.S."/>
            <person name="Carleton-Romer H.A."/>
            <person name="Stroika S."/>
            <person name="Kucerova Z."/>
            <person name="Roache K.F."/>
            <person name="Sabol A.L."/>
            <person name="Besser J."/>
            <person name="Gerner-Smidt P."/>
        </authorList>
    </citation>
    <scope>NUCLEOTIDE SEQUENCE [LARGE SCALE GENOMIC DNA]</scope>
    <source>
        <strain evidence="9 10">PNUSAE004166</strain>
    </source>
</reference>
<comment type="subcellular location">
    <subcellularLocation>
        <location evidence="1">Periplasm</location>
    </subcellularLocation>
</comment>
<dbReference type="Pfam" id="PF00345">
    <property type="entry name" value="PapD_N"/>
    <property type="match status" value="1"/>
</dbReference>
<name>A0A8S7R6T7_ECOLX</name>
<protein>
    <submittedName>
        <fullName evidence="9">Fimbria/pilus periplasmic chaperone</fullName>
    </submittedName>
</protein>
<dbReference type="PANTHER" id="PTHR30251">
    <property type="entry name" value="PILUS ASSEMBLY CHAPERONE"/>
    <property type="match status" value="1"/>
</dbReference>
<evidence type="ECO:0000256" key="2">
    <source>
        <dbReference type="ARBA" id="ARBA00007399"/>
    </source>
</evidence>
<dbReference type="EMBL" id="AASURL010000148">
    <property type="protein sequence ID" value="EFH0368275.1"/>
    <property type="molecule type" value="Genomic_DNA"/>
</dbReference>
<keyword evidence="3" id="KW-0732">Signal</keyword>
<evidence type="ECO:0000256" key="5">
    <source>
        <dbReference type="ARBA" id="ARBA00023186"/>
    </source>
</evidence>
<evidence type="ECO:0000313" key="9">
    <source>
        <dbReference type="EMBL" id="EFH0368275.1"/>
    </source>
</evidence>
<evidence type="ECO:0000259" key="8">
    <source>
        <dbReference type="Pfam" id="PF02753"/>
    </source>
</evidence>
<proteinExistence type="inferred from homology"/>
<dbReference type="Pfam" id="PF02753">
    <property type="entry name" value="PapD_C"/>
    <property type="match status" value="1"/>
</dbReference>
<evidence type="ECO:0000256" key="1">
    <source>
        <dbReference type="ARBA" id="ARBA00004418"/>
    </source>
</evidence>
<dbReference type="PANTHER" id="PTHR30251:SF9">
    <property type="entry name" value="CHAPERONE PROTEIN CAF1M"/>
    <property type="match status" value="1"/>
</dbReference>
<keyword evidence="4" id="KW-0574">Periplasm</keyword>
<accession>A0A8S7R6T7</accession>
<dbReference type="GO" id="GO:0030288">
    <property type="term" value="C:outer membrane-bounded periplasmic space"/>
    <property type="evidence" value="ECO:0007669"/>
    <property type="project" value="InterPro"/>
</dbReference>
<sequence length="247" mass="27561">FFIPVLFLTSFLSHAQTANTSVAKSNAIIKTEDKIYGLRLGSTRVIYNEGMLASSFWIRNEKKYPIIVQSQVFSDDKKTKAPFIITPPVLRLESEIQTRLRIVPVSNVLKKDRESLFWICVKGIPPENISSYDAEDNNKTAHVNINVITNSCIKLLTRPKSVDISVEEANKKLRWGIKEGELLVENPSPLYINIAKITVNGKEVAIPDGYIEPYKSVSNIAKASKGDKVNSVVLDDIGAEINNEVTL</sequence>
<dbReference type="InterPro" id="IPR050643">
    <property type="entry name" value="Periplasmic_pilus_chap"/>
</dbReference>
<dbReference type="SUPFAM" id="SSF49584">
    <property type="entry name" value="Periplasmic chaperone C-domain"/>
    <property type="match status" value="1"/>
</dbReference>
<keyword evidence="6" id="KW-0393">Immunoglobulin domain</keyword>
<dbReference type="InterPro" id="IPR016148">
    <property type="entry name" value="Pili_assmbl_chaperone_C"/>
</dbReference>
<comment type="similarity">
    <text evidence="2">Belongs to the periplasmic pilus chaperone family.</text>
</comment>
<dbReference type="InterPro" id="IPR036316">
    <property type="entry name" value="Pili_assmbl_chap_C_dom_sf"/>
</dbReference>
<dbReference type="Gene3D" id="2.60.40.10">
    <property type="entry name" value="Immunoglobulins"/>
    <property type="match status" value="2"/>
</dbReference>
<feature type="domain" description="Pili assembly chaperone N-terminal" evidence="7">
    <location>
        <begin position="37"/>
        <end position="162"/>
    </location>
</feature>
<evidence type="ECO:0000313" key="10">
    <source>
        <dbReference type="Proteomes" id="UP000521991"/>
    </source>
</evidence>